<name>A0A0C9X384_9AGAR</name>
<proteinExistence type="predicted"/>
<dbReference type="Gene3D" id="2.80.10.50">
    <property type="match status" value="1"/>
</dbReference>
<organism evidence="2 3">
    <name type="scientific">Laccaria amethystina LaAM-08-1</name>
    <dbReference type="NCBI Taxonomy" id="1095629"/>
    <lineage>
        <taxon>Eukaryota</taxon>
        <taxon>Fungi</taxon>
        <taxon>Dikarya</taxon>
        <taxon>Basidiomycota</taxon>
        <taxon>Agaricomycotina</taxon>
        <taxon>Agaricomycetes</taxon>
        <taxon>Agaricomycetidae</taxon>
        <taxon>Agaricales</taxon>
        <taxon>Agaricineae</taxon>
        <taxon>Hydnangiaceae</taxon>
        <taxon>Laccaria</taxon>
    </lineage>
</organism>
<gene>
    <name evidence="2" type="ORF">K443DRAFT_624137</name>
</gene>
<evidence type="ECO:0000259" key="1">
    <source>
        <dbReference type="Pfam" id="PF14200"/>
    </source>
</evidence>
<dbReference type="Proteomes" id="UP000054477">
    <property type="component" value="Unassembled WGS sequence"/>
</dbReference>
<feature type="domain" description="Ricin B lectin" evidence="1">
    <location>
        <begin position="6"/>
        <end position="68"/>
    </location>
</feature>
<dbReference type="HOGENOM" id="CLU_1749960_0_0_1"/>
<dbReference type="EMBL" id="KN838646">
    <property type="protein sequence ID" value="KIJ99480.1"/>
    <property type="molecule type" value="Genomic_DNA"/>
</dbReference>
<dbReference type="InterPro" id="IPR035992">
    <property type="entry name" value="Ricin_B-like_lectins"/>
</dbReference>
<accession>A0A0C9X384</accession>
<evidence type="ECO:0000313" key="2">
    <source>
        <dbReference type="EMBL" id="KIJ99480.1"/>
    </source>
</evidence>
<sequence length="149" mass="16385">MPLITGTTYRITNIATQNVLESGAQHTADLRPWDNRDAQKWVATIEPGTQNSWFLRNVGTGRSLGVAGNILAHLVLETETNAENLARFDNARIVGLNAQANQGFKVEVGGFVTVTDVSNPAGNFYTAGQIIQLFFDSDTETRVWNFEEV</sequence>
<dbReference type="SUPFAM" id="SSF50370">
    <property type="entry name" value="Ricin B-like lectins"/>
    <property type="match status" value="1"/>
</dbReference>
<reference evidence="3" key="2">
    <citation type="submission" date="2015-01" db="EMBL/GenBank/DDBJ databases">
        <title>Evolutionary Origins and Diversification of the Mycorrhizal Mutualists.</title>
        <authorList>
            <consortium name="DOE Joint Genome Institute"/>
            <consortium name="Mycorrhizal Genomics Consortium"/>
            <person name="Kohler A."/>
            <person name="Kuo A."/>
            <person name="Nagy L.G."/>
            <person name="Floudas D."/>
            <person name="Copeland A."/>
            <person name="Barry K.W."/>
            <person name="Cichocki N."/>
            <person name="Veneault-Fourrey C."/>
            <person name="LaButti K."/>
            <person name="Lindquist E.A."/>
            <person name="Lipzen A."/>
            <person name="Lundell T."/>
            <person name="Morin E."/>
            <person name="Murat C."/>
            <person name="Riley R."/>
            <person name="Ohm R."/>
            <person name="Sun H."/>
            <person name="Tunlid A."/>
            <person name="Henrissat B."/>
            <person name="Grigoriev I.V."/>
            <person name="Hibbett D.S."/>
            <person name="Martin F."/>
        </authorList>
    </citation>
    <scope>NUCLEOTIDE SEQUENCE [LARGE SCALE GENOMIC DNA]</scope>
    <source>
        <strain evidence="3">LaAM-08-1</strain>
    </source>
</reference>
<reference evidence="2 3" key="1">
    <citation type="submission" date="2014-04" db="EMBL/GenBank/DDBJ databases">
        <authorList>
            <consortium name="DOE Joint Genome Institute"/>
            <person name="Kuo A."/>
            <person name="Kohler A."/>
            <person name="Nagy L.G."/>
            <person name="Floudas D."/>
            <person name="Copeland A."/>
            <person name="Barry K.W."/>
            <person name="Cichocki N."/>
            <person name="Veneault-Fourrey C."/>
            <person name="LaButti K."/>
            <person name="Lindquist E.A."/>
            <person name="Lipzen A."/>
            <person name="Lundell T."/>
            <person name="Morin E."/>
            <person name="Murat C."/>
            <person name="Sun H."/>
            <person name="Tunlid A."/>
            <person name="Henrissat B."/>
            <person name="Grigoriev I.V."/>
            <person name="Hibbett D.S."/>
            <person name="Martin F."/>
            <person name="Nordberg H.P."/>
            <person name="Cantor M.N."/>
            <person name="Hua S.X."/>
        </authorList>
    </citation>
    <scope>NUCLEOTIDE SEQUENCE [LARGE SCALE GENOMIC DNA]</scope>
    <source>
        <strain evidence="2 3">LaAM-08-1</strain>
    </source>
</reference>
<keyword evidence="3" id="KW-1185">Reference proteome</keyword>
<dbReference type="Pfam" id="PF14200">
    <property type="entry name" value="RicinB_lectin_2"/>
    <property type="match status" value="1"/>
</dbReference>
<evidence type="ECO:0000313" key="3">
    <source>
        <dbReference type="Proteomes" id="UP000054477"/>
    </source>
</evidence>
<protein>
    <recommendedName>
        <fullName evidence="1">Ricin B lectin domain-containing protein</fullName>
    </recommendedName>
</protein>
<dbReference type="InterPro" id="IPR000772">
    <property type="entry name" value="Ricin_B_lectin"/>
</dbReference>
<dbReference type="AlphaFoldDB" id="A0A0C9X384"/>